<dbReference type="KEGG" id="ssan:NX02_09870"/>
<evidence type="ECO:0000313" key="2">
    <source>
        <dbReference type="EMBL" id="AHE53694.1"/>
    </source>
</evidence>
<dbReference type="InterPro" id="IPR053521">
    <property type="entry name" value="McjB-like"/>
</dbReference>
<name>W0A6Y2_9SPHN</name>
<dbReference type="InterPro" id="IPR032708">
    <property type="entry name" value="McjB_C"/>
</dbReference>
<gene>
    <name evidence="2" type="ORF">NX02_09870</name>
</gene>
<organism evidence="2 3">
    <name type="scientific">Sphingomonas sanxanigenens DSM 19645 = NX02</name>
    <dbReference type="NCBI Taxonomy" id="1123269"/>
    <lineage>
        <taxon>Bacteria</taxon>
        <taxon>Pseudomonadati</taxon>
        <taxon>Pseudomonadota</taxon>
        <taxon>Alphaproteobacteria</taxon>
        <taxon>Sphingomonadales</taxon>
        <taxon>Sphingomonadaceae</taxon>
        <taxon>Sphingomonas</taxon>
    </lineage>
</organism>
<dbReference type="Proteomes" id="UP000018851">
    <property type="component" value="Chromosome"/>
</dbReference>
<feature type="domain" description="Microcin J25-processing protein McjB C-terminal" evidence="1">
    <location>
        <begin position="3"/>
        <end position="33"/>
    </location>
</feature>
<evidence type="ECO:0000259" key="1">
    <source>
        <dbReference type="Pfam" id="PF13471"/>
    </source>
</evidence>
<dbReference type="Pfam" id="PF13471">
    <property type="entry name" value="Transglut_core3"/>
    <property type="match status" value="1"/>
</dbReference>
<sequence length="36" mass="4042">MRSDPFAAHAWVQKGDVVLNDTAEQVNLYTPILVLE</sequence>
<protein>
    <recommendedName>
        <fullName evidence="1">Microcin J25-processing protein McjB C-terminal domain-containing protein</fullName>
    </recommendedName>
</protein>
<dbReference type="HOGENOM" id="CLU_3358559_0_0_5"/>
<dbReference type="AlphaFoldDB" id="W0A6Y2"/>
<proteinExistence type="predicted"/>
<accession>W0A6Y2</accession>
<reference evidence="2 3" key="1">
    <citation type="submission" date="2013-07" db="EMBL/GenBank/DDBJ databases">
        <title>Completed genome of Sphingomonas sanxanigenens NX02.</title>
        <authorList>
            <person name="Ma T."/>
            <person name="Huang H."/>
            <person name="Wu M."/>
            <person name="Li X."/>
            <person name="Li G."/>
        </authorList>
    </citation>
    <scope>NUCLEOTIDE SEQUENCE [LARGE SCALE GENOMIC DNA]</scope>
    <source>
        <strain evidence="2 3">NX02</strain>
    </source>
</reference>
<dbReference type="EMBL" id="CP006644">
    <property type="protein sequence ID" value="AHE53694.1"/>
    <property type="molecule type" value="Genomic_DNA"/>
</dbReference>
<dbReference type="NCBIfam" id="NF033537">
    <property type="entry name" value="lasso_biosyn_B2"/>
    <property type="match status" value="1"/>
</dbReference>
<evidence type="ECO:0000313" key="3">
    <source>
        <dbReference type="Proteomes" id="UP000018851"/>
    </source>
</evidence>
<keyword evidence="3" id="KW-1185">Reference proteome</keyword>